<evidence type="ECO:0000256" key="8">
    <source>
        <dbReference type="ARBA" id="ARBA00048302"/>
    </source>
</evidence>
<evidence type="ECO:0000256" key="6">
    <source>
        <dbReference type="ARBA" id="ARBA00023098"/>
    </source>
</evidence>
<dbReference type="Pfam" id="PF07055">
    <property type="entry name" value="Eno-Rase_FAD_bd"/>
    <property type="match status" value="1"/>
</dbReference>
<dbReference type="NCBIfam" id="NF043048">
    <property type="entry name" value="EnoyACPredFabV"/>
    <property type="match status" value="1"/>
</dbReference>
<feature type="binding site" evidence="9">
    <location>
        <begin position="48"/>
        <end position="53"/>
    </location>
    <ligand>
        <name>NAD(+)</name>
        <dbReference type="ChEBI" id="CHEBI:57540"/>
    </ligand>
</feature>
<dbReference type="Gene3D" id="3.40.50.720">
    <property type="entry name" value="NAD(P)-binding Rossmann-like Domain"/>
    <property type="match status" value="1"/>
</dbReference>
<dbReference type="PANTHER" id="PTHR37480">
    <property type="entry name" value="ENOYL-[ACYL-CARRIER-PROTEIN] REDUCTASE [NADH]"/>
    <property type="match status" value="1"/>
</dbReference>
<gene>
    <name evidence="9" type="primary">fabV</name>
    <name evidence="13" type="ORF">HMPREF9193_02020</name>
</gene>
<evidence type="ECO:0000256" key="3">
    <source>
        <dbReference type="ARBA" id="ARBA00022832"/>
    </source>
</evidence>
<evidence type="ECO:0000256" key="5">
    <source>
        <dbReference type="ARBA" id="ARBA00023027"/>
    </source>
</evidence>
<evidence type="ECO:0000313" key="14">
    <source>
        <dbReference type="Proteomes" id="UP000016649"/>
    </source>
</evidence>
<dbReference type="InterPro" id="IPR010758">
    <property type="entry name" value="Trans-2-enoyl-CoA_reductase"/>
</dbReference>
<dbReference type="EC" id="1.3.1.44" evidence="9"/>
<comment type="caution">
    <text evidence="13">The sequence shown here is derived from an EMBL/GenBank/DDBJ whole genome shotgun (WGS) entry which is preliminary data.</text>
</comment>
<keyword evidence="14" id="KW-1185">Reference proteome</keyword>
<dbReference type="InterPro" id="IPR050048">
    <property type="entry name" value="FabV-like_NADH_b"/>
</dbReference>
<feature type="domain" description="Trans-2-enoyl-CoA reductase catalytic" evidence="11">
    <location>
        <begin position="82"/>
        <end position="317"/>
    </location>
</feature>
<keyword evidence="4 9" id="KW-0560">Oxidoreductase</keyword>
<feature type="binding site" evidence="9">
    <location>
        <position position="244"/>
    </location>
    <ligand>
        <name>NAD(+)</name>
        <dbReference type="ChEBI" id="CHEBI:57540"/>
    </ligand>
</feature>
<keyword evidence="3 9" id="KW-0276">Fatty acid metabolism</keyword>
<feature type="binding site" evidence="9">
    <location>
        <position position="225"/>
    </location>
    <ligand>
        <name>substrate</name>
    </ligand>
</feature>
<dbReference type="InterPro" id="IPR024906">
    <property type="entry name" value="Eno_Rdtase_FAD-bd_dom"/>
</dbReference>
<dbReference type="Pfam" id="PF12242">
    <property type="entry name" value="Eno-Rase_NADH_b"/>
    <property type="match status" value="1"/>
</dbReference>
<dbReference type="Proteomes" id="UP000016649">
    <property type="component" value="Unassembled WGS sequence"/>
</dbReference>
<comment type="similarity">
    <text evidence="9">Belongs to the TER reductase family.</text>
</comment>
<comment type="function">
    <text evidence="9">Involved in the fatty acid synthesis (FAS II). Catalyzes the reduction of a carbon-carbon double bond in an enoyl moiety that is covalently linked to a coenzyme A (CoA).</text>
</comment>
<comment type="pathway">
    <text evidence="9">Lipid metabolism; fatty acid biosynthesis.</text>
</comment>
<dbReference type="HAMAP" id="MF_01838">
    <property type="entry name" value="FabV_reductase"/>
    <property type="match status" value="1"/>
</dbReference>
<feature type="binding site" evidence="9">
    <location>
        <begin position="74"/>
        <end position="75"/>
    </location>
    <ligand>
        <name>NAD(+)</name>
        <dbReference type="ChEBI" id="CHEBI:57540"/>
    </ligand>
</feature>
<evidence type="ECO:0000256" key="9">
    <source>
        <dbReference type="HAMAP-Rule" id="MF_01838"/>
    </source>
</evidence>
<comment type="catalytic activity">
    <reaction evidence="8 9">
        <text>a 2,3-saturated acyl-CoA + NAD(+) = a (2E)-enoyl-CoA + NADH + H(+)</text>
        <dbReference type="Rhea" id="RHEA:18177"/>
        <dbReference type="ChEBI" id="CHEBI:15378"/>
        <dbReference type="ChEBI" id="CHEBI:57540"/>
        <dbReference type="ChEBI" id="CHEBI:57945"/>
        <dbReference type="ChEBI" id="CHEBI:58856"/>
        <dbReference type="ChEBI" id="CHEBI:65111"/>
        <dbReference type="EC" id="1.3.1.44"/>
    </reaction>
</comment>
<evidence type="ECO:0000256" key="4">
    <source>
        <dbReference type="ARBA" id="ARBA00023002"/>
    </source>
</evidence>
<protein>
    <recommendedName>
        <fullName evidence="9">Trans-2-enoyl-CoA reductase [NADH]</fullName>
        <shortName evidence="9">TER</shortName>
        <ecNumber evidence="9">1.3.1.44</ecNumber>
    </recommendedName>
</protein>
<feature type="binding site" evidence="9">
    <location>
        <begin position="273"/>
        <end position="275"/>
    </location>
    <ligand>
        <name>NAD(+)</name>
        <dbReference type="ChEBI" id="CHEBI:57540"/>
    </ligand>
</feature>
<sequence>MIIKPMVRGNICLNAHPAGCKKSVEDQIAYTKKGGKRTSALKNALILGCSNGYGLASRITASFGYGAATIGVSFEKAGSETKWGTPGWYNNLAFDQAAKEAGLTAVTIDGDAFSDGIKETVIGEAKNRGMKFDLVVYSLASPVRVDPDTGVMHKSVLKPFGKAFCGKTLDPFTGKLSEITAEPATDEEAAATVKVMGGEDWQRWMDKLYKAGVLADGCITVAYSYIGPDATQALYRKGTIGKAKEHLEATAHTLNKEMAAFGGKAFVSVNKGLVTRASAVIPVIPLYLASLFKVMKQKGNHEGCIEQMNRLFDERLYRSDKQIPVDSENRIRIDDWELSDDVQSAVRALMEQVTDENSEKLTDLEGYRHDFLAANGFDIAGVDYQADIERFDRL</sequence>
<name>A0ABN0NWC8_TRELE</name>
<dbReference type="PANTHER" id="PTHR37480:SF1">
    <property type="entry name" value="ENOYL-[ACYL-CARRIER-PROTEIN] REDUCTASE [NADH]"/>
    <property type="match status" value="1"/>
</dbReference>
<keyword evidence="5 9" id="KW-0520">NAD</keyword>
<organism evidence="13 14">
    <name type="scientific">Treponema lecithinolyticum ATCC 700332</name>
    <dbReference type="NCBI Taxonomy" id="1321815"/>
    <lineage>
        <taxon>Bacteria</taxon>
        <taxon>Pseudomonadati</taxon>
        <taxon>Spirochaetota</taxon>
        <taxon>Spirochaetia</taxon>
        <taxon>Spirochaetales</taxon>
        <taxon>Treponemataceae</taxon>
        <taxon>Treponema</taxon>
    </lineage>
</organism>
<keyword evidence="7 9" id="KW-0275">Fatty acid biosynthesis</keyword>
<feature type="binding site" evidence="9">
    <location>
        <begin position="111"/>
        <end position="112"/>
    </location>
    <ligand>
        <name>NAD(+)</name>
        <dbReference type="ChEBI" id="CHEBI:57540"/>
    </ligand>
</feature>
<feature type="active site" description="Proton donor" evidence="9">
    <location>
        <position position="235"/>
    </location>
</feature>
<keyword evidence="2 9" id="KW-0444">Lipid biosynthesis</keyword>
<proteinExistence type="inferred from homology"/>
<feature type="domain" description="Trans-2-enoyl-CoA reductase-like NAD(P)H binding" evidence="12">
    <location>
        <begin position="2"/>
        <end position="80"/>
    </location>
</feature>
<evidence type="ECO:0000256" key="2">
    <source>
        <dbReference type="ARBA" id="ARBA00022516"/>
    </source>
</evidence>
<comment type="subunit">
    <text evidence="1 9">Monomer.</text>
</comment>
<evidence type="ECO:0000313" key="13">
    <source>
        <dbReference type="EMBL" id="ERJ91567.1"/>
    </source>
</evidence>
<evidence type="ECO:0000259" key="10">
    <source>
        <dbReference type="Pfam" id="PF07055"/>
    </source>
</evidence>
<dbReference type="InterPro" id="IPR024910">
    <property type="entry name" value="Enoyl-CoA_Rdtase_cat_dom"/>
</dbReference>
<feature type="domain" description="Enoyl reductase FAD binding" evidence="10">
    <location>
        <begin position="325"/>
        <end position="388"/>
    </location>
</feature>
<dbReference type="RefSeq" id="WP_021686193.1">
    <property type="nucleotide sequence ID" value="NZ_KI260554.1"/>
</dbReference>
<evidence type="ECO:0000256" key="1">
    <source>
        <dbReference type="ARBA" id="ARBA00011245"/>
    </source>
</evidence>
<dbReference type="NCBIfam" id="NF010177">
    <property type="entry name" value="PRK13656.1"/>
    <property type="match status" value="1"/>
</dbReference>
<feature type="binding site" evidence="9">
    <location>
        <begin position="139"/>
        <end position="140"/>
    </location>
    <ligand>
        <name>NAD(+)</name>
        <dbReference type="ChEBI" id="CHEBI:57540"/>
    </ligand>
</feature>
<dbReference type="Pfam" id="PF12241">
    <property type="entry name" value="Enoyl_reductase"/>
    <property type="match status" value="1"/>
</dbReference>
<dbReference type="EMBL" id="AWVH01000044">
    <property type="protein sequence ID" value="ERJ91567.1"/>
    <property type="molecule type" value="Genomic_DNA"/>
</dbReference>
<evidence type="ECO:0000259" key="11">
    <source>
        <dbReference type="Pfam" id="PF12241"/>
    </source>
</evidence>
<evidence type="ECO:0000259" key="12">
    <source>
        <dbReference type="Pfam" id="PF12242"/>
    </source>
</evidence>
<feature type="site" description="Plays an important role in discriminating NADH against NADPH" evidence="9">
    <location>
        <position position="75"/>
    </location>
</feature>
<accession>A0ABN0NWC8</accession>
<reference evidence="13 14" key="1">
    <citation type="submission" date="2013-08" db="EMBL/GenBank/DDBJ databases">
        <authorList>
            <person name="Weinstock G."/>
            <person name="Sodergren E."/>
            <person name="Wylie T."/>
            <person name="Fulton L."/>
            <person name="Fulton R."/>
            <person name="Fronick C."/>
            <person name="O'Laughlin M."/>
            <person name="Godfrey J."/>
            <person name="Miner T."/>
            <person name="Herter B."/>
            <person name="Appelbaum E."/>
            <person name="Cordes M."/>
            <person name="Lek S."/>
            <person name="Wollam A."/>
            <person name="Pepin K.H."/>
            <person name="Palsikar V.B."/>
            <person name="Mitreva M."/>
            <person name="Wilson R.K."/>
        </authorList>
    </citation>
    <scope>NUCLEOTIDE SEQUENCE [LARGE SCALE GENOMIC DNA]</scope>
    <source>
        <strain evidence="13 14">ATCC 700332</strain>
    </source>
</reference>
<keyword evidence="6 9" id="KW-0443">Lipid metabolism</keyword>
<evidence type="ECO:0000256" key="7">
    <source>
        <dbReference type="ARBA" id="ARBA00023160"/>
    </source>
</evidence>